<dbReference type="Gene3D" id="3.40.630.30">
    <property type="match status" value="1"/>
</dbReference>
<reference evidence="3" key="1">
    <citation type="submission" date="2016-05" db="EMBL/GenBank/DDBJ databases">
        <authorList>
            <person name="Behera P."/>
            <person name="Vaishampayan P."/>
            <person name="Singh N."/>
            <person name="Raina V."/>
            <person name="Suar M."/>
            <person name="Pattnaik A."/>
            <person name="Rastogi G."/>
        </authorList>
    </citation>
    <scope>NUCLEOTIDE SEQUENCE [LARGE SCALE GENOMIC DNA]</scope>
    <source>
        <strain evidence="3">MP23</strain>
    </source>
</reference>
<feature type="domain" description="N-acetyltransferase" evidence="1">
    <location>
        <begin position="10"/>
        <end position="166"/>
    </location>
</feature>
<organism evidence="2 3">
    <name type="scientific">Mangrovibacter phragmitis</name>
    <dbReference type="NCBI Taxonomy" id="1691903"/>
    <lineage>
        <taxon>Bacteria</taxon>
        <taxon>Pseudomonadati</taxon>
        <taxon>Pseudomonadota</taxon>
        <taxon>Gammaproteobacteria</taxon>
        <taxon>Enterobacterales</taxon>
        <taxon>Enterobacteriaceae</taxon>
        <taxon>Mangrovibacter</taxon>
    </lineage>
</organism>
<sequence>MKNELFTARLVLAPLNANDWPFYLALRQNPDVMKYMAEIDNEDGIRQSFERLLNQEPGCYFIIREQHNPQAVGDIGLNINRLVPDAAAVGYSLLPHVRGKGYAYEALSAVCQFALNLPGIKKISALALRENQASIQLLEKVGFRCEIVTKESYLLNGHYYDDCEYRLYEENFRPLQPHSHP</sequence>
<dbReference type="SUPFAM" id="SSF55729">
    <property type="entry name" value="Acyl-CoA N-acyltransferases (Nat)"/>
    <property type="match status" value="1"/>
</dbReference>
<dbReference type="STRING" id="1691903.A9B99_10700"/>
<dbReference type="Proteomes" id="UP000078225">
    <property type="component" value="Unassembled WGS sequence"/>
</dbReference>
<proteinExistence type="predicted"/>
<keyword evidence="3" id="KW-1185">Reference proteome</keyword>
<dbReference type="PANTHER" id="PTHR43792">
    <property type="entry name" value="GNAT FAMILY, PUTATIVE (AFU_ORTHOLOGUE AFUA_3G00765)-RELATED-RELATED"/>
    <property type="match status" value="1"/>
</dbReference>
<evidence type="ECO:0000313" key="2">
    <source>
        <dbReference type="EMBL" id="OAT76258.1"/>
    </source>
</evidence>
<dbReference type="EMBL" id="LYRP01000033">
    <property type="protein sequence ID" value="OAT76258.1"/>
    <property type="molecule type" value="Genomic_DNA"/>
</dbReference>
<gene>
    <name evidence="2" type="ORF">A9B99_10700</name>
</gene>
<dbReference type="PANTHER" id="PTHR43792:SF1">
    <property type="entry name" value="N-ACETYLTRANSFERASE DOMAIN-CONTAINING PROTEIN"/>
    <property type="match status" value="1"/>
</dbReference>
<protein>
    <recommendedName>
        <fullName evidence="1">N-acetyltransferase domain-containing protein</fullName>
    </recommendedName>
</protein>
<dbReference type="InterPro" id="IPR016181">
    <property type="entry name" value="Acyl_CoA_acyltransferase"/>
</dbReference>
<dbReference type="AlphaFoldDB" id="A0A1B7L1W9"/>
<dbReference type="GO" id="GO:0016747">
    <property type="term" value="F:acyltransferase activity, transferring groups other than amino-acyl groups"/>
    <property type="evidence" value="ECO:0007669"/>
    <property type="project" value="InterPro"/>
</dbReference>
<evidence type="ECO:0000313" key="3">
    <source>
        <dbReference type="Proteomes" id="UP000078225"/>
    </source>
</evidence>
<evidence type="ECO:0000259" key="1">
    <source>
        <dbReference type="PROSITE" id="PS51186"/>
    </source>
</evidence>
<dbReference type="InterPro" id="IPR051531">
    <property type="entry name" value="N-acetyltransferase"/>
</dbReference>
<dbReference type="InterPro" id="IPR000182">
    <property type="entry name" value="GNAT_dom"/>
</dbReference>
<comment type="caution">
    <text evidence="2">The sequence shown here is derived from an EMBL/GenBank/DDBJ whole genome shotgun (WGS) entry which is preliminary data.</text>
</comment>
<dbReference type="Pfam" id="PF13302">
    <property type="entry name" value="Acetyltransf_3"/>
    <property type="match status" value="1"/>
</dbReference>
<accession>A0A1B7L1W9</accession>
<dbReference type="PROSITE" id="PS51186">
    <property type="entry name" value="GNAT"/>
    <property type="match status" value="1"/>
</dbReference>
<name>A0A1B7L1W9_9ENTR</name>